<dbReference type="GeneID" id="89943069"/>
<feature type="domain" description="DUF7580" evidence="2">
    <location>
        <begin position="291"/>
        <end position="510"/>
    </location>
</feature>
<dbReference type="Pfam" id="PF24476">
    <property type="entry name" value="DUF7580"/>
    <property type="match status" value="1"/>
</dbReference>
<dbReference type="Proteomes" id="UP001302812">
    <property type="component" value="Unassembled WGS sequence"/>
</dbReference>
<accession>A0AAN6T7A3</accession>
<dbReference type="RefSeq" id="XP_064664998.1">
    <property type="nucleotide sequence ID" value="XM_064818943.1"/>
</dbReference>
<reference evidence="3" key="1">
    <citation type="journal article" date="2023" name="Mol. Phylogenet. Evol.">
        <title>Genome-scale phylogeny and comparative genomics of the fungal order Sordariales.</title>
        <authorList>
            <person name="Hensen N."/>
            <person name="Bonometti L."/>
            <person name="Westerberg I."/>
            <person name="Brannstrom I.O."/>
            <person name="Guillou S."/>
            <person name="Cros-Aarteil S."/>
            <person name="Calhoun S."/>
            <person name="Haridas S."/>
            <person name="Kuo A."/>
            <person name="Mondo S."/>
            <person name="Pangilinan J."/>
            <person name="Riley R."/>
            <person name="LaButti K."/>
            <person name="Andreopoulos B."/>
            <person name="Lipzen A."/>
            <person name="Chen C."/>
            <person name="Yan M."/>
            <person name="Daum C."/>
            <person name="Ng V."/>
            <person name="Clum A."/>
            <person name="Steindorff A."/>
            <person name="Ohm R.A."/>
            <person name="Martin F."/>
            <person name="Silar P."/>
            <person name="Natvig D.O."/>
            <person name="Lalanne C."/>
            <person name="Gautier V."/>
            <person name="Ament-Velasquez S.L."/>
            <person name="Kruys A."/>
            <person name="Hutchinson M.I."/>
            <person name="Powell A.J."/>
            <person name="Barry K."/>
            <person name="Miller A.N."/>
            <person name="Grigoriev I.V."/>
            <person name="Debuchy R."/>
            <person name="Gladieux P."/>
            <person name="Hiltunen Thoren M."/>
            <person name="Johannesson H."/>
        </authorList>
    </citation>
    <scope>NUCLEOTIDE SEQUENCE</scope>
    <source>
        <strain evidence="3">CBS 508.74</strain>
    </source>
</reference>
<evidence type="ECO:0000313" key="3">
    <source>
        <dbReference type="EMBL" id="KAK4107428.1"/>
    </source>
</evidence>
<feature type="signal peptide" evidence="1">
    <location>
        <begin position="1"/>
        <end position="23"/>
    </location>
</feature>
<dbReference type="EMBL" id="MU853374">
    <property type="protein sequence ID" value="KAK4107428.1"/>
    <property type="molecule type" value="Genomic_DNA"/>
</dbReference>
<organism evidence="3 4">
    <name type="scientific">Canariomyces notabilis</name>
    <dbReference type="NCBI Taxonomy" id="2074819"/>
    <lineage>
        <taxon>Eukaryota</taxon>
        <taxon>Fungi</taxon>
        <taxon>Dikarya</taxon>
        <taxon>Ascomycota</taxon>
        <taxon>Pezizomycotina</taxon>
        <taxon>Sordariomycetes</taxon>
        <taxon>Sordariomycetidae</taxon>
        <taxon>Sordariales</taxon>
        <taxon>Chaetomiaceae</taxon>
        <taxon>Canariomyces</taxon>
    </lineage>
</organism>
<keyword evidence="1" id="KW-0732">Signal</keyword>
<dbReference type="PANTHER" id="PTHR35186:SF4">
    <property type="entry name" value="PRION-INHIBITION AND PROPAGATION HELO DOMAIN-CONTAINING PROTEIN"/>
    <property type="match status" value="1"/>
</dbReference>
<evidence type="ECO:0000259" key="2">
    <source>
        <dbReference type="Pfam" id="PF24476"/>
    </source>
</evidence>
<protein>
    <recommendedName>
        <fullName evidence="2">DUF7580 domain-containing protein</fullName>
    </recommendedName>
</protein>
<dbReference type="PANTHER" id="PTHR35186">
    <property type="entry name" value="ANK_REP_REGION DOMAIN-CONTAINING PROTEIN"/>
    <property type="match status" value="1"/>
</dbReference>
<proteinExistence type="predicted"/>
<evidence type="ECO:0000313" key="4">
    <source>
        <dbReference type="Proteomes" id="UP001302812"/>
    </source>
</evidence>
<feature type="chain" id="PRO_5043011802" description="DUF7580 domain-containing protein" evidence="1">
    <location>
        <begin position="24"/>
        <end position="515"/>
    </location>
</feature>
<name>A0AAN6T7A3_9PEZI</name>
<sequence>MSGFEVAGVILALLPLAIKAARAYADILSSNRTAKYELTKLIQDLETEEACLQNTCELLLMGIVPHNAPFNEKMRLRLWHTHASFVKHIDEMLAATKELHKKLCVTADGEPKFMDPITILRELKKRSAFTLKKRDYDTVLDRIKAANSVLERLATQSRQLEPDRKHRSQARVTRLVRNLARGLFSALHGAATCRCAPNTQIHRTRWSQTVRFKIEKKPTVSTTQASSDCPPRIVISQTTAPARGAPRTITNLCRFVMKEHRTAVPDCCGYIADNIDGRKFGLYPRLLQQKQGPNHLRVITLRQVLEDGWQHPRPFCFLDKFEVALALSVGVLHLFDTPWLGRVITLDDVVFVQEAGEGAANRMGTAAAPAVGSKPVCASPYRPFVLKKLLVETLVNPSLTTRAPETNVNTDARVANLAILSLGILLIQVIIGKTVKALGLSENLDSSALLSKCTMGAELLGQVRGSAGTNYEMAVNWCLSNAFKVANLKKDKFCNEYYAEVVARLESDLELLADD</sequence>
<keyword evidence="4" id="KW-1185">Reference proteome</keyword>
<evidence type="ECO:0000256" key="1">
    <source>
        <dbReference type="SAM" id="SignalP"/>
    </source>
</evidence>
<gene>
    <name evidence="3" type="ORF">N656DRAFT_840433</name>
</gene>
<dbReference type="InterPro" id="IPR056002">
    <property type="entry name" value="DUF7580"/>
</dbReference>
<dbReference type="AlphaFoldDB" id="A0AAN6T7A3"/>
<reference evidence="3" key="2">
    <citation type="submission" date="2023-05" db="EMBL/GenBank/DDBJ databases">
        <authorList>
            <consortium name="Lawrence Berkeley National Laboratory"/>
            <person name="Steindorff A."/>
            <person name="Hensen N."/>
            <person name="Bonometti L."/>
            <person name="Westerberg I."/>
            <person name="Brannstrom I.O."/>
            <person name="Guillou S."/>
            <person name="Cros-Aarteil S."/>
            <person name="Calhoun S."/>
            <person name="Haridas S."/>
            <person name="Kuo A."/>
            <person name="Mondo S."/>
            <person name="Pangilinan J."/>
            <person name="Riley R."/>
            <person name="Labutti K."/>
            <person name="Andreopoulos B."/>
            <person name="Lipzen A."/>
            <person name="Chen C."/>
            <person name="Yanf M."/>
            <person name="Daum C."/>
            <person name="Ng V."/>
            <person name="Clum A."/>
            <person name="Ohm R."/>
            <person name="Martin F."/>
            <person name="Silar P."/>
            <person name="Natvig D."/>
            <person name="Lalanne C."/>
            <person name="Gautier V."/>
            <person name="Ament-Velasquez S.L."/>
            <person name="Kruys A."/>
            <person name="Hutchinson M.I."/>
            <person name="Powell A.J."/>
            <person name="Barry K."/>
            <person name="Miller A.N."/>
            <person name="Grigoriev I.V."/>
            <person name="Debuchy R."/>
            <person name="Gladieux P."/>
            <person name="Thoren M.H."/>
            <person name="Johannesson H."/>
        </authorList>
    </citation>
    <scope>NUCLEOTIDE SEQUENCE</scope>
    <source>
        <strain evidence="3">CBS 508.74</strain>
    </source>
</reference>
<comment type="caution">
    <text evidence="3">The sequence shown here is derived from an EMBL/GenBank/DDBJ whole genome shotgun (WGS) entry which is preliminary data.</text>
</comment>